<keyword evidence="3" id="KW-1185">Reference proteome</keyword>
<protein>
    <submittedName>
        <fullName evidence="2">G10316 protein</fullName>
    </submittedName>
</protein>
<dbReference type="SUPFAM" id="SSF48452">
    <property type="entry name" value="TPR-like"/>
    <property type="match status" value="1"/>
</dbReference>
<dbReference type="InterPro" id="IPR011990">
    <property type="entry name" value="TPR-like_helical_dom_sf"/>
</dbReference>
<evidence type="ECO:0000313" key="2">
    <source>
        <dbReference type="EMBL" id="CAL5227366.1"/>
    </source>
</evidence>
<dbReference type="Gene3D" id="1.25.40.10">
    <property type="entry name" value="Tetratricopeptide repeat domain"/>
    <property type="match status" value="1"/>
</dbReference>
<sequence>MMDVSRRDIDPESLLDYCRRGSDLGLAGNDEFHDLLALLHGSGPGPQEAPRSQAQTEDESQGLEPEQQQLDRAAALHGRRGPMPLQAFCHEQAAEQLLSADAMLAACPHLESAHCARVEALIQCSRWEDANSACAGLLPSVDQLYLHSELLWRQGHLPAAMKVLQDALSSNLDSRKCSERLEFLQPITESLQQASTFMEEGDMQRCEEGCSEVLQKLQGCGCSGLQALILTQRAACRLLQSDLEGALDDCCAALAAEPGSGDALHLKYQAGHPLLYPT</sequence>
<gene>
    <name evidence="2" type="primary">g10316</name>
    <name evidence="2" type="ORF">VP750_LOCUS9272</name>
</gene>
<evidence type="ECO:0000256" key="1">
    <source>
        <dbReference type="SAM" id="MobiDB-lite"/>
    </source>
</evidence>
<dbReference type="Proteomes" id="UP001497392">
    <property type="component" value="Unassembled WGS sequence"/>
</dbReference>
<proteinExistence type="predicted"/>
<name>A0ABP1G9D0_9CHLO</name>
<comment type="caution">
    <text evidence="2">The sequence shown here is derived from an EMBL/GenBank/DDBJ whole genome shotgun (WGS) entry which is preliminary data.</text>
</comment>
<dbReference type="EMBL" id="CAXHTA020000017">
    <property type="protein sequence ID" value="CAL5227366.1"/>
    <property type="molecule type" value="Genomic_DNA"/>
</dbReference>
<organism evidence="2 3">
    <name type="scientific">Coccomyxa viridis</name>
    <dbReference type="NCBI Taxonomy" id="1274662"/>
    <lineage>
        <taxon>Eukaryota</taxon>
        <taxon>Viridiplantae</taxon>
        <taxon>Chlorophyta</taxon>
        <taxon>core chlorophytes</taxon>
        <taxon>Trebouxiophyceae</taxon>
        <taxon>Trebouxiophyceae incertae sedis</taxon>
        <taxon>Coccomyxaceae</taxon>
        <taxon>Coccomyxa</taxon>
    </lineage>
</organism>
<evidence type="ECO:0000313" key="3">
    <source>
        <dbReference type="Proteomes" id="UP001497392"/>
    </source>
</evidence>
<accession>A0ABP1G9D0</accession>
<reference evidence="2 3" key="1">
    <citation type="submission" date="2024-06" db="EMBL/GenBank/DDBJ databases">
        <authorList>
            <person name="Kraege A."/>
            <person name="Thomma B."/>
        </authorList>
    </citation>
    <scope>NUCLEOTIDE SEQUENCE [LARGE SCALE GENOMIC DNA]</scope>
</reference>
<feature type="region of interest" description="Disordered" evidence="1">
    <location>
        <begin position="40"/>
        <end position="65"/>
    </location>
</feature>